<dbReference type="PROSITE" id="PS51195">
    <property type="entry name" value="Q_MOTIF"/>
    <property type="match status" value="1"/>
</dbReference>
<dbReference type="SUPFAM" id="SSF52540">
    <property type="entry name" value="P-loop containing nucleoside triphosphate hydrolases"/>
    <property type="match status" value="1"/>
</dbReference>
<sequence length="460" mass="51553">MSEKTSKAFADLNLNPWLIRQCTSIGIKVPTPIQTNCIPAILEGKDVIGAAKTGSGKTLAFALPILQQLCEDPYGIYALIITPTRELAFQIADQFAVIGKPINLKHCVIVGGMDMVTQGKELAKRPHIVVATPGRLADHIESCNTFSLARIKFLVLDEADRLLGGQFDGQIGTIFKVLPKKKQCLFFSATVTDTLQKLKEVTETDVVVYEQPAEIATVEELEQHYVLTPHDVRDAYLVETIRTFRSSNSDGNIMIFTDTCKKCQILSMMLNEVGFENVALHAMISQQQRLAALARFKSNTVRMLIATDVASRGLDIPTVQLVINHNVPKVPKEYIHRVGRTARAGRGGMAITLVSPYDIKQLQAIEKHIQVKLTEYKIDDSEVGKIFTQISVTESEAHIKLDEKDFYEKKMINLRKKWILEGLDPDEEEAKLLKKYQAKKKSYKKKRKLKNSKKETVKAS</sequence>
<dbReference type="SMART" id="SM00490">
    <property type="entry name" value="HELICc"/>
    <property type="match status" value="1"/>
</dbReference>
<dbReference type="CDD" id="cd18787">
    <property type="entry name" value="SF2_C_DEAD"/>
    <property type="match status" value="1"/>
</dbReference>
<evidence type="ECO:0000313" key="12">
    <source>
        <dbReference type="Proteomes" id="UP000801492"/>
    </source>
</evidence>
<evidence type="ECO:0000256" key="1">
    <source>
        <dbReference type="ARBA" id="ARBA00012552"/>
    </source>
</evidence>
<evidence type="ECO:0000256" key="4">
    <source>
        <dbReference type="ARBA" id="ARBA00022806"/>
    </source>
</evidence>
<feature type="domain" description="Helicase C-terminal" evidence="9">
    <location>
        <begin position="220"/>
        <end position="384"/>
    </location>
</feature>
<dbReference type="EC" id="3.6.4.13" evidence="1"/>
<dbReference type="GO" id="GO:0016787">
    <property type="term" value="F:hydrolase activity"/>
    <property type="evidence" value="ECO:0007669"/>
    <property type="project" value="UniProtKB-KW"/>
</dbReference>
<evidence type="ECO:0000259" key="10">
    <source>
        <dbReference type="PROSITE" id="PS51195"/>
    </source>
</evidence>
<feature type="domain" description="DEAD-box RNA helicase Q" evidence="10">
    <location>
        <begin position="7"/>
        <end position="35"/>
    </location>
</feature>
<evidence type="ECO:0000256" key="2">
    <source>
        <dbReference type="ARBA" id="ARBA00022741"/>
    </source>
</evidence>
<reference evidence="11" key="1">
    <citation type="submission" date="2019-08" db="EMBL/GenBank/DDBJ databases">
        <title>The genome of the North American firefly Photinus pyralis.</title>
        <authorList>
            <consortium name="Photinus pyralis genome working group"/>
            <person name="Fallon T.R."/>
            <person name="Sander Lower S.E."/>
            <person name="Weng J.-K."/>
        </authorList>
    </citation>
    <scope>NUCLEOTIDE SEQUENCE</scope>
    <source>
        <strain evidence="11">TRF0915ILg1</strain>
        <tissue evidence="11">Whole body</tissue>
    </source>
</reference>
<dbReference type="GO" id="GO:0005524">
    <property type="term" value="F:ATP binding"/>
    <property type="evidence" value="ECO:0007669"/>
    <property type="project" value="UniProtKB-KW"/>
</dbReference>
<dbReference type="GO" id="GO:0005829">
    <property type="term" value="C:cytosol"/>
    <property type="evidence" value="ECO:0007669"/>
    <property type="project" value="TreeGrafter"/>
</dbReference>
<dbReference type="InterPro" id="IPR027417">
    <property type="entry name" value="P-loop_NTPase"/>
</dbReference>
<dbReference type="InterPro" id="IPR001650">
    <property type="entry name" value="Helicase_C-like"/>
</dbReference>
<dbReference type="GO" id="GO:0003724">
    <property type="term" value="F:RNA helicase activity"/>
    <property type="evidence" value="ECO:0007669"/>
    <property type="project" value="UniProtKB-EC"/>
</dbReference>
<evidence type="ECO:0000256" key="6">
    <source>
        <dbReference type="PROSITE-ProRule" id="PRU00552"/>
    </source>
</evidence>
<feature type="domain" description="Helicase ATP-binding" evidence="8">
    <location>
        <begin position="38"/>
        <end position="209"/>
    </location>
</feature>
<comment type="similarity">
    <text evidence="7">Belongs to the DEAD box helicase family.</text>
</comment>
<evidence type="ECO:0000259" key="9">
    <source>
        <dbReference type="PROSITE" id="PS51194"/>
    </source>
</evidence>
<gene>
    <name evidence="11" type="ORF">ILUMI_12232</name>
</gene>
<dbReference type="Proteomes" id="UP000801492">
    <property type="component" value="Unassembled WGS sequence"/>
</dbReference>
<keyword evidence="5 7" id="KW-0067">ATP-binding</keyword>
<accession>A0A8K0CZY8</accession>
<dbReference type="GO" id="GO:0010468">
    <property type="term" value="P:regulation of gene expression"/>
    <property type="evidence" value="ECO:0007669"/>
    <property type="project" value="UniProtKB-ARBA"/>
</dbReference>
<dbReference type="Pfam" id="PF00270">
    <property type="entry name" value="DEAD"/>
    <property type="match status" value="1"/>
</dbReference>
<keyword evidence="12" id="KW-1185">Reference proteome</keyword>
<keyword evidence="4 7" id="KW-0347">Helicase</keyword>
<keyword evidence="3 7" id="KW-0378">Hydrolase</keyword>
<evidence type="ECO:0000256" key="7">
    <source>
        <dbReference type="RuleBase" id="RU000492"/>
    </source>
</evidence>
<dbReference type="EMBL" id="VTPC01007526">
    <property type="protein sequence ID" value="KAF2893943.1"/>
    <property type="molecule type" value="Genomic_DNA"/>
</dbReference>
<evidence type="ECO:0000313" key="11">
    <source>
        <dbReference type="EMBL" id="KAF2893943.1"/>
    </source>
</evidence>
<evidence type="ECO:0000256" key="3">
    <source>
        <dbReference type="ARBA" id="ARBA00022801"/>
    </source>
</evidence>
<name>A0A8K0CZY8_IGNLU</name>
<dbReference type="SMART" id="SM00487">
    <property type="entry name" value="DEXDc"/>
    <property type="match status" value="1"/>
</dbReference>
<evidence type="ECO:0000256" key="5">
    <source>
        <dbReference type="ARBA" id="ARBA00022840"/>
    </source>
</evidence>
<evidence type="ECO:0000259" key="8">
    <source>
        <dbReference type="PROSITE" id="PS51192"/>
    </source>
</evidence>
<dbReference type="PROSITE" id="PS00039">
    <property type="entry name" value="DEAD_ATP_HELICASE"/>
    <property type="match status" value="1"/>
</dbReference>
<dbReference type="InterPro" id="IPR050079">
    <property type="entry name" value="DEAD_box_RNA_helicase"/>
</dbReference>
<dbReference type="CDD" id="cd17955">
    <property type="entry name" value="DEADc_DDX49"/>
    <property type="match status" value="1"/>
</dbReference>
<dbReference type="GO" id="GO:0003676">
    <property type="term" value="F:nucleic acid binding"/>
    <property type="evidence" value="ECO:0007669"/>
    <property type="project" value="InterPro"/>
</dbReference>
<dbReference type="InterPro" id="IPR011545">
    <property type="entry name" value="DEAD/DEAH_box_helicase_dom"/>
</dbReference>
<dbReference type="Pfam" id="PF00271">
    <property type="entry name" value="Helicase_C"/>
    <property type="match status" value="1"/>
</dbReference>
<dbReference type="InterPro" id="IPR014001">
    <property type="entry name" value="Helicase_ATP-bd"/>
</dbReference>
<dbReference type="PANTHER" id="PTHR47959">
    <property type="entry name" value="ATP-DEPENDENT RNA HELICASE RHLE-RELATED"/>
    <property type="match status" value="1"/>
</dbReference>
<comment type="caution">
    <text evidence="11">The sequence shown here is derived from an EMBL/GenBank/DDBJ whole genome shotgun (WGS) entry which is preliminary data.</text>
</comment>
<dbReference type="PROSITE" id="PS51194">
    <property type="entry name" value="HELICASE_CTER"/>
    <property type="match status" value="1"/>
</dbReference>
<organism evidence="11 12">
    <name type="scientific">Ignelater luminosus</name>
    <name type="common">Cucubano</name>
    <name type="synonym">Pyrophorus luminosus</name>
    <dbReference type="NCBI Taxonomy" id="2038154"/>
    <lineage>
        <taxon>Eukaryota</taxon>
        <taxon>Metazoa</taxon>
        <taxon>Ecdysozoa</taxon>
        <taxon>Arthropoda</taxon>
        <taxon>Hexapoda</taxon>
        <taxon>Insecta</taxon>
        <taxon>Pterygota</taxon>
        <taxon>Neoptera</taxon>
        <taxon>Endopterygota</taxon>
        <taxon>Coleoptera</taxon>
        <taxon>Polyphaga</taxon>
        <taxon>Elateriformia</taxon>
        <taxon>Elateroidea</taxon>
        <taxon>Elateridae</taxon>
        <taxon>Agrypninae</taxon>
        <taxon>Pyrophorini</taxon>
        <taxon>Ignelater</taxon>
    </lineage>
</organism>
<dbReference type="InterPro" id="IPR014014">
    <property type="entry name" value="RNA_helicase_DEAD_Q_motif"/>
</dbReference>
<dbReference type="InterPro" id="IPR000629">
    <property type="entry name" value="RNA-helicase_DEAD-box_CS"/>
</dbReference>
<protein>
    <recommendedName>
        <fullName evidence="1">RNA helicase</fullName>
        <ecNumber evidence="1">3.6.4.13</ecNumber>
    </recommendedName>
</protein>
<dbReference type="PANTHER" id="PTHR47959:SF24">
    <property type="entry name" value="ATP-DEPENDENT RNA HELICASE"/>
    <property type="match status" value="1"/>
</dbReference>
<dbReference type="Gene3D" id="3.40.50.300">
    <property type="entry name" value="P-loop containing nucleotide triphosphate hydrolases"/>
    <property type="match status" value="2"/>
</dbReference>
<dbReference type="OrthoDB" id="10261904at2759"/>
<dbReference type="PROSITE" id="PS51192">
    <property type="entry name" value="HELICASE_ATP_BIND_1"/>
    <property type="match status" value="1"/>
</dbReference>
<proteinExistence type="inferred from homology"/>
<dbReference type="AlphaFoldDB" id="A0A8K0CZY8"/>
<keyword evidence="2 7" id="KW-0547">Nucleotide-binding</keyword>
<feature type="short sequence motif" description="Q motif" evidence="6">
    <location>
        <begin position="7"/>
        <end position="35"/>
    </location>
</feature>